<organism evidence="2 3">
    <name type="scientific">Thomasclavelia spiroformis</name>
    <dbReference type="NCBI Taxonomy" id="29348"/>
    <lineage>
        <taxon>Bacteria</taxon>
        <taxon>Bacillati</taxon>
        <taxon>Bacillota</taxon>
        <taxon>Erysipelotrichia</taxon>
        <taxon>Erysipelotrichales</taxon>
        <taxon>Coprobacillaceae</taxon>
        <taxon>Thomasclavelia</taxon>
    </lineage>
</organism>
<dbReference type="InterPro" id="IPR012337">
    <property type="entry name" value="RNaseH-like_sf"/>
</dbReference>
<dbReference type="PANTHER" id="PTHR33258">
    <property type="entry name" value="TRANSPOSASE INSL FOR INSERTION SEQUENCE ELEMENT IS186A-RELATED"/>
    <property type="match status" value="1"/>
</dbReference>
<gene>
    <name evidence="2" type="ORF">KHX14_10915</name>
</gene>
<dbReference type="GO" id="GO:0004803">
    <property type="term" value="F:transposase activity"/>
    <property type="evidence" value="ECO:0007669"/>
    <property type="project" value="InterPro"/>
</dbReference>
<evidence type="ECO:0000313" key="3">
    <source>
        <dbReference type="Proteomes" id="UP000751224"/>
    </source>
</evidence>
<dbReference type="GO" id="GO:0003677">
    <property type="term" value="F:DNA binding"/>
    <property type="evidence" value="ECO:0007669"/>
    <property type="project" value="InterPro"/>
</dbReference>
<dbReference type="Proteomes" id="UP000751224">
    <property type="component" value="Unassembled WGS sequence"/>
</dbReference>
<dbReference type="SUPFAM" id="SSF53098">
    <property type="entry name" value="Ribonuclease H-like"/>
    <property type="match status" value="1"/>
</dbReference>
<evidence type="ECO:0000313" key="2">
    <source>
        <dbReference type="EMBL" id="MBS5589292.1"/>
    </source>
</evidence>
<dbReference type="Pfam" id="PF01609">
    <property type="entry name" value="DDE_Tnp_1"/>
    <property type="match status" value="1"/>
</dbReference>
<feature type="domain" description="Transposase IS4-like" evidence="1">
    <location>
        <begin position="10"/>
        <end position="81"/>
    </location>
</feature>
<dbReference type="EMBL" id="JAGZCC010000128">
    <property type="protein sequence ID" value="MBS5589292.1"/>
    <property type="molecule type" value="Genomic_DNA"/>
</dbReference>
<dbReference type="InterPro" id="IPR002559">
    <property type="entry name" value="Transposase_11"/>
</dbReference>
<dbReference type="PANTHER" id="PTHR33258:SF1">
    <property type="entry name" value="TRANSPOSASE INSL FOR INSERTION SEQUENCE ELEMENT IS186A-RELATED"/>
    <property type="match status" value="1"/>
</dbReference>
<accession>A0A943ERI1</accession>
<dbReference type="GO" id="GO:0006313">
    <property type="term" value="P:DNA transposition"/>
    <property type="evidence" value="ECO:0007669"/>
    <property type="project" value="InterPro"/>
</dbReference>
<sequence length="86" mass="10401">MNNDVPYYRFKCRIVRIKIIDDNYECIATNLDRDEFSLEEIKNLYTMRWGIETAFRELKYTIGITAFHAKKRELIKQEIYATTKKV</sequence>
<protein>
    <submittedName>
        <fullName evidence="2">Transposase</fullName>
    </submittedName>
</protein>
<evidence type="ECO:0000259" key="1">
    <source>
        <dbReference type="Pfam" id="PF01609"/>
    </source>
</evidence>
<name>A0A943ERI1_9FIRM</name>
<reference evidence="2" key="1">
    <citation type="submission" date="2021-02" db="EMBL/GenBank/DDBJ databases">
        <title>Infant gut strain persistence is associated with maternal origin, phylogeny, and functional potential including surface adhesion and iron acquisition.</title>
        <authorList>
            <person name="Lou Y.C."/>
        </authorList>
    </citation>
    <scope>NUCLEOTIDE SEQUENCE</scope>
    <source>
        <strain evidence="2">L3_108_000G1_dasL3_108_000G1_metabat.metabat.11</strain>
    </source>
</reference>
<dbReference type="RefSeq" id="WP_303888406.1">
    <property type="nucleotide sequence ID" value="NZ_JAGZCC010000128.1"/>
</dbReference>
<dbReference type="AlphaFoldDB" id="A0A943ERI1"/>
<proteinExistence type="predicted"/>
<comment type="caution">
    <text evidence="2">The sequence shown here is derived from an EMBL/GenBank/DDBJ whole genome shotgun (WGS) entry which is preliminary data.</text>
</comment>